<keyword evidence="5" id="KW-0479">Metal-binding</keyword>
<sequence>MSSPVGPTPANVVCPNCRQQVTTRTEPKATNKTHLIALLMCCCFCWICAPFLYCTECARNTDHYCPSCQTFIGSYER</sequence>
<dbReference type="RefSeq" id="XP_034110359.1">
    <property type="nucleotide sequence ID" value="XM_034254468.2"/>
</dbReference>
<dbReference type="InterPro" id="IPR006629">
    <property type="entry name" value="LITAF"/>
</dbReference>
<dbReference type="Proteomes" id="UP000515160">
    <property type="component" value="Chromosome 3"/>
</dbReference>
<feature type="domain" description="LITAF" evidence="9">
    <location>
        <begin position="1"/>
        <end position="77"/>
    </location>
</feature>
<evidence type="ECO:0000256" key="2">
    <source>
        <dbReference type="ARBA" id="ARBA00004481"/>
    </source>
</evidence>
<evidence type="ECO:0000256" key="5">
    <source>
        <dbReference type="ARBA" id="ARBA00022723"/>
    </source>
</evidence>
<evidence type="ECO:0000256" key="6">
    <source>
        <dbReference type="ARBA" id="ARBA00022833"/>
    </source>
</evidence>
<dbReference type="AlphaFoldDB" id="A0A6P8XCI7"/>
<dbReference type="Pfam" id="PF10601">
    <property type="entry name" value="zf-LITAF-like"/>
    <property type="match status" value="1"/>
</dbReference>
<comment type="similarity">
    <text evidence="4">Belongs to the CDIP1/LITAF family.</text>
</comment>
<evidence type="ECO:0000256" key="8">
    <source>
        <dbReference type="SAM" id="Phobius"/>
    </source>
</evidence>
<dbReference type="PANTHER" id="PTHR23292">
    <property type="entry name" value="LIPOPOLYSACCHARIDE-INDUCED TUMOR NECROSIS FACTOR-ALPHA FACTOR"/>
    <property type="match status" value="1"/>
</dbReference>
<proteinExistence type="inferred from homology"/>
<keyword evidence="7 8" id="KW-0472">Membrane</keyword>
<organism evidence="10 11">
    <name type="scientific">Drosophila albomicans</name>
    <name type="common">Fruit fly</name>
    <dbReference type="NCBI Taxonomy" id="7291"/>
    <lineage>
        <taxon>Eukaryota</taxon>
        <taxon>Metazoa</taxon>
        <taxon>Ecdysozoa</taxon>
        <taxon>Arthropoda</taxon>
        <taxon>Hexapoda</taxon>
        <taxon>Insecta</taxon>
        <taxon>Pterygota</taxon>
        <taxon>Neoptera</taxon>
        <taxon>Endopterygota</taxon>
        <taxon>Diptera</taxon>
        <taxon>Brachycera</taxon>
        <taxon>Muscomorpha</taxon>
        <taxon>Ephydroidea</taxon>
        <taxon>Drosophilidae</taxon>
        <taxon>Drosophila</taxon>
    </lineage>
</organism>
<dbReference type="InterPro" id="IPR037519">
    <property type="entry name" value="LITAF_fam"/>
</dbReference>
<evidence type="ECO:0000256" key="7">
    <source>
        <dbReference type="ARBA" id="ARBA00023136"/>
    </source>
</evidence>
<accession>A0A6P8XCI7</accession>
<evidence type="ECO:0000256" key="3">
    <source>
        <dbReference type="ARBA" id="ARBA00004630"/>
    </source>
</evidence>
<evidence type="ECO:0000313" key="11">
    <source>
        <dbReference type="RefSeq" id="XP_034110359.1"/>
    </source>
</evidence>
<comment type="subcellular location">
    <subcellularLocation>
        <location evidence="2">Endosome membrane</location>
        <topology evidence="2">Peripheral membrane protein</topology>
    </subcellularLocation>
    <subcellularLocation>
        <location evidence="1">Late endosome membrane</location>
    </subcellularLocation>
    <subcellularLocation>
        <location evidence="3">Lysosome membrane</location>
        <topology evidence="3">Peripheral membrane protein</topology>
        <orientation evidence="3">Cytoplasmic side</orientation>
    </subcellularLocation>
</comment>
<name>A0A6P8XCI7_DROAB</name>
<keyword evidence="8" id="KW-0812">Transmembrane</keyword>
<protein>
    <submittedName>
        <fullName evidence="11">Lipopolysaccharide-induced tumor necrosis factor-alpha factor homolog</fullName>
    </submittedName>
</protein>
<evidence type="ECO:0000259" key="9">
    <source>
        <dbReference type="PROSITE" id="PS51837"/>
    </source>
</evidence>
<evidence type="ECO:0000313" key="10">
    <source>
        <dbReference type="Proteomes" id="UP000515160"/>
    </source>
</evidence>
<evidence type="ECO:0000256" key="4">
    <source>
        <dbReference type="ARBA" id="ARBA00005975"/>
    </source>
</evidence>
<evidence type="ECO:0000256" key="1">
    <source>
        <dbReference type="ARBA" id="ARBA00004414"/>
    </source>
</evidence>
<reference evidence="11" key="1">
    <citation type="submission" date="2025-08" db="UniProtKB">
        <authorList>
            <consortium name="RefSeq"/>
        </authorList>
    </citation>
    <scope>IDENTIFICATION</scope>
    <source>
        <strain evidence="11">15112-1751.03</strain>
        <tissue evidence="11">Whole Adult</tissue>
    </source>
</reference>
<dbReference type="OrthoDB" id="5599753at2759"/>
<dbReference type="GeneID" id="117571967"/>
<dbReference type="GO" id="GO:0005765">
    <property type="term" value="C:lysosomal membrane"/>
    <property type="evidence" value="ECO:0007669"/>
    <property type="project" value="UniProtKB-SubCell"/>
</dbReference>
<gene>
    <name evidence="11" type="primary">LOC117571967</name>
</gene>
<dbReference type="PROSITE" id="PS51837">
    <property type="entry name" value="LITAF"/>
    <property type="match status" value="1"/>
</dbReference>
<feature type="transmembrane region" description="Helical" evidence="8">
    <location>
        <begin position="34"/>
        <end position="53"/>
    </location>
</feature>
<dbReference type="GO" id="GO:0008270">
    <property type="term" value="F:zinc ion binding"/>
    <property type="evidence" value="ECO:0007669"/>
    <property type="project" value="TreeGrafter"/>
</dbReference>
<dbReference type="GO" id="GO:0031902">
    <property type="term" value="C:late endosome membrane"/>
    <property type="evidence" value="ECO:0007669"/>
    <property type="project" value="UniProtKB-SubCell"/>
</dbReference>
<keyword evidence="8" id="KW-1133">Transmembrane helix</keyword>
<keyword evidence="6" id="KW-0862">Zinc</keyword>
<dbReference type="SMART" id="SM00714">
    <property type="entry name" value="LITAF"/>
    <property type="match status" value="1"/>
</dbReference>
<keyword evidence="10" id="KW-1185">Reference proteome</keyword>
<dbReference type="PANTHER" id="PTHR23292:SF14">
    <property type="entry name" value="FI16615P1-RELATED"/>
    <property type="match status" value="1"/>
</dbReference>